<comment type="subcellular location">
    <subcellularLocation>
        <location evidence="1">Membrane</location>
        <topology evidence="1">Multi-pass membrane protein</topology>
    </subcellularLocation>
</comment>
<keyword evidence="8" id="KW-1185">Reference proteome</keyword>
<feature type="domain" description="RDD" evidence="6">
    <location>
        <begin position="19"/>
        <end position="144"/>
    </location>
</feature>
<feature type="transmembrane region" description="Helical" evidence="5">
    <location>
        <begin position="112"/>
        <end position="130"/>
    </location>
</feature>
<dbReference type="AlphaFoldDB" id="A0A0D0I2Z3"/>
<dbReference type="PANTHER" id="PTHR38480:SF1">
    <property type="entry name" value="SLR0254 PROTEIN"/>
    <property type="match status" value="1"/>
</dbReference>
<keyword evidence="4 5" id="KW-0472">Membrane</keyword>
<evidence type="ECO:0000313" key="8">
    <source>
        <dbReference type="Proteomes" id="UP000032046"/>
    </source>
</evidence>
<name>A0A0D0I2Z3_9BACT</name>
<comment type="caution">
    <text evidence="7">The sequence shown here is derived from an EMBL/GenBank/DDBJ whole genome shotgun (WGS) entry which is preliminary data.</text>
</comment>
<organism evidence="7 8">
    <name type="scientific">Prevotella pectinovora</name>
    <dbReference type="NCBI Taxonomy" id="1602169"/>
    <lineage>
        <taxon>Bacteria</taxon>
        <taxon>Pseudomonadati</taxon>
        <taxon>Bacteroidota</taxon>
        <taxon>Bacteroidia</taxon>
        <taxon>Bacteroidales</taxon>
        <taxon>Prevotellaceae</taxon>
        <taxon>Prevotella</taxon>
    </lineage>
</organism>
<keyword evidence="2 5" id="KW-0812">Transmembrane</keyword>
<evidence type="ECO:0000256" key="5">
    <source>
        <dbReference type="SAM" id="Phobius"/>
    </source>
</evidence>
<accession>A0A0D0I2Z3</accession>
<proteinExistence type="predicted"/>
<dbReference type="GO" id="GO:0016020">
    <property type="term" value="C:membrane"/>
    <property type="evidence" value="ECO:0007669"/>
    <property type="project" value="UniProtKB-SubCell"/>
</dbReference>
<reference evidence="7 8" key="1">
    <citation type="submission" date="2015-01" db="EMBL/GenBank/DDBJ databases">
        <title>Comparative genomics of non-oral Prevotella species.</title>
        <authorList>
            <person name="Accetto T."/>
            <person name="Nograsek B."/>
            <person name="Avgustin G."/>
        </authorList>
    </citation>
    <scope>NUCLEOTIDE SEQUENCE [LARGE SCALE GENOMIC DNA]</scope>
    <source>
        <strain evidence="7 8">P5-119</strain>
    </source>
</reference>
<evidence type="ECO:0000256" key="2">
    <source>
        <dbReference type="ARBA" id="ARBA00022692"/>
    </source>
</evidence>
<feature type="transmembrane region" description="Helical" evidence="5">
    <location>
        <begin position="32"/>
        <end position="51"/>
    </location>
</feature>
<evidence type="ECO:0000313" key="7">
    <source>
        <dbReference type="EMBL" id="KIP60153.1"/>
    </source>
</evidence>
<feature type="transmembrane region" description="Helical" evidence="5">
    <location>
        <begin position="57"/>
        <end position="81"/>
    </location>
</feature>
<evidence type="ECO:0000256" key="1">
    <source>
        <dbReference type="ARBA" id="ARBA00004141"/>
    </source>
</evidence>
<evidence type="ECO:0000256" key="3">
    <source>
        <dbReference type="ARBA" id="ARBA00022989"/>
    </source>
</evidence>
<dbReference type="InterPro" id="IPR010432">
    <property type="entry name" value="RDD"/>
</dbReference>
<dbReference type="EMBL" id="JXQK01000088">
    <property type="protein sequence ID" value="KIP60153.1"/>
    <property type="molecule type" value="Genomic_DNA"/>
</dbReference>
<evidence type="ECO:0000256" key="4">
    <source>
        <dbReference type="ARBA" id="ARBA00023136"/>
    </source>
</evidence>
<evidence type="ECO:0000259" key="6">
    <source>
        <dbReference type="Pfam" id="PF06271"/>
    </source>
</evidence>
<sequence length="247" mass="27470">MATADILTGQFVILDQTPASIGDRIIARIIDMMVRVAYVIVALVFFTWVPSGVDDDFWSLMLVLLVGLPLVLYTFLCELLFNGQTIGKMVMKIRTVSVDGSCPTMGSLFLRWLLEIVDVTFFFVGIIPIITTHRHQRFGDLAAGTMVIARPDPSLMHISLSEFQYAFPDYQPHYAGAKLLSLGQAELIERFVNVADRHGACDESALANLSRKVAAAIQAPGNPDSLQFLRTVLNDYRYYALNEVCLC</sequence>
<dbReference type="STRING" id="1602171.ST44_12555"/>
<dbReference type="Proteomes" id="UP000032046">
    <property type="component" value="Unassembled WGS sequence"/>
</dbReference>
<dbReference type="PANTHER" id="PTHR38480">
    <property type="entry name" value="SLR0254 PROTEIN"/>
    <property type="match status" value="1"/>
</dbReference>
<dbReference type="Pfam" id="PF06271">
    <property type="entry name" value="RDD"/>
    <property type="match status" value="1"/>
</dbReference>
<protein>
    <recommendedName>
        <fullName evidence="6">RDD domain-containing protein</fullName>
    </recommendedName>
</protein>
<dbReference type="RefSeq" id="WP_042520204.1">
    <property type="nucleotide sequence ID" value="NZ_JXQK01000088.1"/>
</dbReference>
<gene>
    <name evidence="7" type="ORF">ST44_12555</name>
</gene>
<keyword evidence="3 5" id="KW-1133">Transmembrane helix</keyword>